<reference evidence="3" key="1">
    <citation type="submission" date="2016-05" db="EMBL/GenBank/DDBJ databases">
        <title>Comparative genomics of biotechnologically important yeasts.</title>
        <authorList>
            <consortium name="DOE Joint Genome Institute"/>
            <person name="Riley R."/>
            <person name="Haridas S."/>
            <person name="Wolfe K.H."/>
            <person name="Lopes M.R."/>
            <person name="Hittinger C.T."/>
            <person name="Goker M."/>
            <person name="Salamov A."/>
            <person name="Wisecaver J."/>
            <person name="Long T.M."/>
            <person name="Aerts A.L."/>
            <person name="Barry K."/>
            <person name="Choi C."/>
            <person name="Clum A."/>
            <person name="Coughlan A.Y."/>
            <person name="Deshpande S."/>
            <person name="Douglass A.P."/>
            <person name="Hanson S.J."/>
            <person name="Klenk H.-P."/>
            <person name="Labutti K."/>
            <person name="Lapidus A."/>
            <person name="Lindquist E."/>
            <person name="Lipzen A."/>
            <person name="Meier-Kolthoff J.P."/>
            <person name="Ohm R.A."/>
            <person name="Otillar R.P."/>
            <person name="Pangilinan J."/>
            <person name="Peng Y."/>
            <person name="Rokas A."/>
            <person name="Rosa C.A."/>
            <person name="Scheuner C."/>
            <person name="Sibirny A.A."/>
            <person name="Slot J.C."/>
            <person name="Stielow J.B."/>
            <person name="Sun H."/>
            <person name="Kurtzman C.P."/>
            <person name="Blackwell M."/>
            <person name="Grigoriev I.V."/>
            <person name="Jeffries T.W."/>
        </authorList>
    </citation>
    <scope>NUCLEOTIDE SEQUENCE [LARGE SCALE GENOMIC DNA]</scope>
    <source>
        <strain evidence="3">NRRL Y-2460</strain>
    </source>
</reference>
<dbReference type="Proteomes" id="UP000094236">
    <property type="component" value="Unassembled WGS sequence"/>
</dbReference>
<gene>
    <name evidence="2" type="ORF">PACTADRAFT_3264</name>
</gene>
<sequence>MGLTFNSLPTEIQLLVISKADSTSLTQLLKTNHYIRELSLYTLNQKLCSLTGSEPNFDLAEYGEIQEFQDSKKLSQALLGLSFITDLKEKETFPGTKSGNMKSIRKKLPLLQSLDNDNDHDHDHDHDSSLHNFNYFDVGKNSLSISLYSAQTVDNYISEYETKILNNTSNGNSNISTRLGSKNNSVTSLQSINSLDFKKIDCDLKKFEAERENYDDDNNNNNDNNNNDTYSANKFNQNQDAMYSIFQLGSLKSSKNPLTKKIVTKNTDKDGLINLLVDEDSNTIKFSIKLSLSGDQNNCNMKILEKQEFFDTEWATTFNDEGEQFLISKNGEFNICFKLFKGGEVPPRSPYDYDCLTNYYMQFDSFIINNCYLLKLIEEGLKSEI</sequence>
<organism evidence="2 3">
    <name type="scientific">Pachysolen tannophilus NRRL Y-2460</name>
    <dbReference type="NCBI Taxonomy" id="669874"/>
    <lineage>
        <taxon>Eukaryota</taxon>
        <taxon>Fungi</taxon>
        <taxon>Dikarya</taxon>
        <taxon>Ascomycota</taxon>
        <taxon>Saccharomycotina</taxon>
        <taxon>Pichiomycetes</taxon>
        <taxon>Pachysolenaceae</taxon>
        <taxon>Pachysolen</taxon>
    </lineage>
</organism>
<feature type="region of interest" description="Disordered" evidence="1">
    <location>
        <begin position="212"/>
        <end position="233"/>
    </location>
</feature>
<evidence type="ECO:0000313" key="2">
    <source>
        <dbReference type="EMBL" id="ODV95570.1"/>
    </source>
</evidence>
<name>A0A1E4TUZ1_PACTA</name>
<dbReference type="AlphaFoldDB" id="A0A1E4TUZ1"/>
<feature type="compositionally biased region" description="Low complexity" evidence="1">
    <location>
        <begin position="219"/>
        <end position="228"/>
    </location>
</feature>
<evidence type="ECO:0008006" key="4">
    <source>
        <dbReference type="Google" id="ProtNLM"/>
    </source>
</evidence>
<protein>
    <recommendedName>
        <fullName evidence="4">F-box domain-containing protein</fullName>
    </recommendedName>
</protein>
<accession>A0A1E4TUZ1</accession>
<dbReference type="EMBL" id="KV454014">
    <property type="protein sequence ID" value="ODV95570.1"/>
    <property type="molecule type" value="Genomic_DNA"/>
</dbReference>
<keyword evidence="3" id="KW-1185">Reference proteome</keyword>
<proteinExistence type="predicted"/>
<evidence type="ECO:0000313" key="3">
    <source>
        <dbReference type="Proteomes" id="UP000094236"/>
    </source>
</evidence>
<evidence type="ECO:0000256" key="1">
    <source>
        <dbReference type="SAM" id="MobiDB-lite"/>
    </source>
</evidence>
<dbReference type="OrthoDB" id="4079943at2759"/>